<sequence>MKRNNEQGVSSDPISPPSSAPSSGKCKWLKMDMTAERAASALNNQEGRGMVVERRTERASSNFDPFSLSSLGVSISSLLPPGLASPPRPTRQRSSEFSEILQRLTNASTSTSDTVPNPVDIPQDSEDIVGILTGELTTRPVVRTTPERNMLALMPPLTGPGVAMSGKKRGHGSVSKGDETSSCADKASPFPPEFLPDELETSVNPCSDTKSKLTRNGNLSDSKSGPSSQSTSAFFQVDKSQLKPVNRRPSLYEIGDIEDFPPPRNWVKDPEDSTRLIWNSYRENKKADEASSSSYMKATGYGQPTAASAPMPGLQRRWDEEDGKDDEDNRVQRRSPPTMGIAQRMLSDFEGQTNLNRWQIQLV</sequence>
<name>A0A226D2J4_FOLCA</name>
<proteinExistence type="predicted"/>
<evidence type="ECO:0000313" key="3">
    <source>
        <dbReference type="Proteomes" id="UP000198287"/>
    </source>
</evidence>
<dbReference type="Proteomes" id="UP000198287">
    <property type="component" value="Unassembled WGS sequence"/>
</dbReference>
<dbReference type="AlphaFoldDB" id="A0A226D2J4"/>
<protein>
    <submittedName>
        <fullName evidence="2">Uncharacterized protein</fullName>
    </submittedName>
</protein>
<accession>A0A226D2J4</accession>
<comment type="caution">
    <text evidence="2">The sequence shown here is derived from an EMBL/GenBank/DDBJ whole genome shotgun (WGS) entry which is preliminary data.</text>
</comment>
<feature type="region of interest" description="Disordered" evidence="1">
    <location>
        <begin position="139"/>
        <end position="241"/>
    </location>
</feature>
<feature type="region of interest" description="Disordered" evidence="1">
    <location>
        <begin position="1"/>
        <end position="124"/>
    </location>
</feature>
<feature type="compositionally biased region" description="Polar residues" evidence="1">
    <location>
        <begin position="201"/>
        <end position="234"/>
    </location>
</feature>
<keyword evidence="3" id="KW-1185">Reference proteome</keyword>
<gene>
    <name evidence="2" type="ORF">Fcan01_26711</name>
</gene>
<evidence type="ECO:0000256" key="1">
    <source>
        <dbReference type="SAM" id="MobiDB-lite"/>
    </source>
</evidence>
<feature type="compositionally biased region" description="Low complexity" evidence="1">
    <location>
        <begin position="67"/>
        <end position="82"/>
    </location>
</feature>
<reference evidence="2 3" key="1">
    <citation type="submission" date="2015-12" db="EMBL/GenBank/DDBJ databases">
        <title>The genome of Folsomia candida.</title>
        <authorList>
            <person name="Faddeeva A."/>
            <person name="Derks M.F."/>
            <person name="Anvar Y."/>
            <person name="Smit S."/>
            <person name="Van Straalen N."/>
            <person name="Roelofs D."/>
        </authorList>
    </citation>
    <scope>NUCLEOTIDE SEQUENCE [LARGE SCALE GENOMIC DNA]</scope>
    <source>
        <strain evidence="2 3">VU population</strain>
        <tissue evidence="2">Whole body</tissue>
    </source>
</reference>
<dbReference type="EMBL" id="LNIX01000045">
    <property type="protein sequence ID" value="OXA38486.1"/>
    <property type="molecule type" value="Genomic_DNA"/>
</dbReference>
<organism evidence="2 3">
    <name type="scientific">Folsomia candida</name>
    <name type="common">Springtail</name>
    <dbReference type="NCBI Taxonomy" id="158441"/>
    <lineage>
        <taxon>Eukaryota</taxon>
        <taxon>Metazoa</taxon>
        <taxon>Ecdysozoa</taxon>
        <taxon>Arthropoda</taxon>
        <taxon>Hexapoda</taxon>
        <taxon>Collembola</taxon>
        <taxon>Entomobryomorpha</taxon>
        <taxon>Isotomoidea</taxon>
        <taxon>Isotomidae</taxon>
        <taxon>Proisotominae</taxon>
        <taxon>Folsomia</taxon>
    </lineage>
</organism>
<feature type="region of interest" description="Disordered" evidence="1">
    <location>
        <begin position="283"/>
        <end position="340"/>
    </location>
</feature>
<feature type="compositionally biased region" description="Polar residues" evidence="1">
    <location>
        <begin position="103"/>
        <end position="115"/>
    </location>
</feature>
<evidence type="ECO:0000313" key="2">
    <source>
        <dbReference type="EMBL" id="OXA38486.1"/>
    </source>
</evidence>